<dbReference type="InterPro" id="IPR050595">
    <property type="entry name" value="Bact_response_regulator"/>
</dbReference>
<evidence type="ECO:0000256" key="2">
    <source>
        <dbReference type="PROSITE-ProRule" id="PRU00169"/>
    </source>
</evidence>
<gene>
    <name evidence="4" type="ORF">ACFSUE_17835</name>
</gene>
<dbReference type="EMBL" id="JBHUMQ010000049">
    <property type="protein sequence ID" value="MFD2695465.1"/>
    <property type="molecule type" value="Genomic_DNA"/>
</dbReference>
<feature type="domain" description="Response regulatory" evidence="3">
    <location>
        <begin position="15"/>
        <end position="129"/>
    </location>
</feature>
<proteinExistence type="predicted"/>
<dbReference type="InterPro" id="IPR011006">
    <property type="entry name" value="CheY-like_superfamily"/>
</dbReference>
<dbReference type="Pfam" id="PF00072">
    <property type="entry name" value="Response_reg"/>
    <property type="match status" value="1"/>
</dbReference>
<dbReference type="Gene3D" id="3.40.50.2300">
    <property type="match status" value="1"/>
</dbReference>
<reference evidence="5" key="1">
    <citation type="journal article" date="2019" name="Int. J. Syst. Evol. Microbiol.">
        <title>The Global Catalogue of Microorganisms (GCM) 10K type strain sequencing project: providing services to taxonomists for standard genome sequencing and annotation.</title>
        <authorList>
            <consortium name="The Broad Institute Genomics Platform"/>
            <consortium name="The Broad Institute Genome Sequencing Center for Infectious Disease"/>
            <person name="Wu L."/>
            <person name="Ma J."/>
        </authorList>
    </citation>
    <scope>NUCLEOTIDE SEQUENCE [LARGE SCALE GENOMIC DNA]</scope>
    <source>
        <strain evidence="5">TISTR 2466</strain>
    </source>
</reference>
<dbReference type="InterPro" id="IPR001789">
    <property type="entry name" value="Sig_transdc_resp-reg_receiver"/>
</dbReference>
<evidence type="ECO:0000313" key="5">
    <source>
        <dbReference type="Proteomes" id="UP001597399"/>
    </source>
</evidence>
<evidence type="ECO:0000313" key="4">
    <source>
        <dbReference type="EMBL" id="MFD2695465.1"/>
    </source>
</evidence>
<evidence type="ECO:0000256" key="1">
    <source>
        <dbReference type="ARBA" id="ARBA00022553"/>
    </source>
</evidence>
<dbReference type="Proteomes" id="UP001597399">
    <property type="component" value="Unassembled WGS sequence"/>
</dbReference>
<dbReference type="RefSeq" id="WP_253060684.1">
    <property type="nucleotide sequence ID" value="NZ_JAMXWM010000006.1"/>
</dbReference>
<dbReference type="PANTHER" id="PTHR44591:SF3">
    <property type="entry name" value="RESPONSE REGULATORY DOMAIN-CONTAINING PROTEIN"/>
    <property type="match status" value="1"/>
</dbReference>
<dbReference type="PROSITE" id="PS50110">
    <property type="entry name" value="RESPONSE_REGULATORY"/>
    <property type="match status" value="1"/>
</dbReference>
<name>A0ABW5SAA8_9BACL</name>
<sequence>MNKQNAVYASKDVNEIMVVDDQPGIRMLLQEVFKQTDYQIVTAANGEQALELLKKEDVRLVLLDMKIPKMNGLEILHKIKEIKPGIKVIIMTAYGENAMVQEALQSGAVAHFTKPFDLHELISAVEKECPKNSSGV</sequence>
<keyword evidence="5" id="KW-1185">Reference proteome</keyword>
<dbReference type="SMART" id="SM00448">
    <property type="entry name" value="REC"/>
    <property type="match status" value="1"/>
</dbReference>
<evidence type="ECO:0000259" key="3">
    <source>
        <dbReference type="PROSITE" id="PS50110"/>
    </source>
</evidence>
<comment type="caution">
    <text evidence="4">The sequence shown here is derived from an EMBL/GenBank/DDBJ whole genome shotgun (WGS) entry which is preliminary data.</text>
</comment>
<feature type="modified residue" description="4-aspartylphosphate" evidence="2">
    <location>
        <position position="64"/>
    </location>
</feature>
<accession>A0ABW5SAA8</accession>
<dbReference type="SUPFAM" id="SSF52172">
    <property type="entry name" value="CheY-like"/>
    <property type="match status" value="1"/>
</dbReference>
<keyword evidence="1 2" id="KW-0597">Phosphoprotein</keyword>
<protein>
    <submittedName>
        <fullName evidence="4">Response regulator</fullName>
    </submittedName>
</protein>
<organism evidence="4 5">
    <name type="scientific">Sporolactobacillus shoreicorticis</name>
    <dbReference type="NCBI Taxonomy" id="1923877"/>
    <lineage>
        <taxon>Bacteria</taxon>
        <taxon>Bacillati</taxon>
        <taxon>Bacillota</taxon>
        <taxon>Bacilli</taxon>
        <taxon>Bacillales</taxon>
        <taxon>Sporolactobacillaceae</taxon>
        <taxon>Sporolactobacillus</taxon>
    </lineage>
</organism>
<dbReference type="PANTHER" id="PTHR44591">
    <property type="entry name" value="STRESS RESPONSE REGULATOR PROTEIN 1"/>
    <property type="match status" value="1"/>
</dbReference>